<dbReference type="OrthoDB" id="6273678at2759"/>
<evidence type="ECO:0000256" key="3">
    <source>
        <dbReference type="ARBA" id="ARBA00022475"/>
    </source>
</evidence>
<dbReference type="SUPFAM" id="SSF53474">
    <property type="entry name" value="alpha/beta-Hydrolases"/>
    <property type="match status" value="1"/>
</dbReference>
<name>A0A0R3WZ35_HYDTA</name>
<dbReference type="AlphaFoldDB" id="A0A0R3WZ35"/>
<evidence type="ECO:0000313" key="18">
    <source>
        <dbReference type="WBParaSite" id="TTAC_0000602501-mRNA-1"/>
    </source>
</evidence>
<dbReference type="GO" id="GO:0046872">
    <property type="term" value="F:metal ion binding"/>
    <property type="evidence" value="ECO:0007669"/>
    <property type="project" value="UniProtKB-KW"/>
</dbReference>
<keyword evidence="4" id="KW-0597">Phosphoprotein</keyword>
<dbReference type="InterPro" id="IPR002921">
    <property type="entry name" value="Fungal_lipase-type"/>
</dbReference>
<keyword evidence="5" id="KW-0812">Transmembrane</keyword>
<dbReference type="PANTHER" id="PTHR45792:SF8">
    <property type="entry name" value="DIACYLGLYCEROL LIPASE-ALPHA"/>
    <property type="match status" value="1"/>
</dbReference>
<organism evidence="18">
    <name type="scientific">Hydatigena taeniaeformis</name>
    <name type="common">Feline tapeworm</name>
    <name type="synonym">Taenia taeniaeformis</name>
    <dbReference type="NCBI Taxonomy" id="6205"/>
    <lineage>
        <taxon>Eukaryota</taxon>
        <taxon>Metazoa</taxon>
        <taxon>Spiralia</taxon>
        <taxon>Lophotrochozoa</taxon>
        <taxon>Platyhelminthes</taxon>
        <taxon>Cestoda</taxon>
        <taxon>Eucestoda</taxon>
        <taxon>Cyclophyllidea</taxon>
        <taxon>Taeniidae</taxon>
        <taxon>Hydatigera</taxon>
    </lineage>
</organism>
<dbReference type="Proteomes" id="UP000274429">
    <property type="component" value="Unassembled WGS sequence"/>
</dbReference>
<comment type="catalytic activity">
    <reaction evidence="13">
        <text>a 1,2-diacyl-sn-glycerol + H2O = a 2-acylglycerol + a fatty acid + H(+)</text>
        <dbReference type="Rhea" id="RHEA:33275"/>
        <dbReference type="ChEBI" id="CHEBI:15377"/>
        <dbReference type="ChEBI" id="CHEBI:15378"/>
        <dbReference type="ChEBI" id="CHEBI:17389"/>
        <dbReference type="ChEBI" id="CHEBI:17815"/>
        <dbReference type="ChEBI" id="CHEBI:28868"/>
        <dbReference type="EC" id="3.1.1.116"/>
    </reaction>
    <physiologicalReaction direction="left-to-right" evidence="13">
        <dbReference type="Rhea" id="RHEA:33276"/>
    </physiologicalReaction>
</comment>
<keyword evidence="8" id="KW-0106">Calcium</keyword>
<gene>
    <name evidence="16" type="ORF">TTAC_LOCUS6010</name>
</gene>
<evidence type="ECO:0000259" key="15">
    <source>
        <dbReference type="Pfam" id="PF01764"/>
    </source>
</evidence>
<proteinExistence type="predicted"/>
<evidence type="ECO:0000256" key="12">
    <source>
        <dbReference type="ARBA" id="ARBA00023136"/>
    </source>
</evidence>
<sequence length="97" mass="10554">MLVIDDVTEAIVLIVRGTLSGDDVLVDMVAAGEPLRDEDHNLPPKKQMIGHGGMCRTARSIVQHVLEEQMFESAKRLRPHYPVVICGHSLGAGLVSL</sequence>
<dbReference type="Pfam" id="PF01764">
    <property type="entry name" value="Lipase_3"/>
    <property type="match status" value="1"/>
</dbReference>
<evidence type="ECO:0000313" key="16">
    <source>
        <dbReference type="EMBL" id="VDM28191.1"/>
    </source>
</evidence>
<evidence type="ECO:0000256" key="9">
    <source>
        <dbReference type="ARBA" id="ARBA00022963"/>
    </source>
</evidence>
<evidence type="ECO:0000256" key="7">
    <source>
        <dbReference type="ARBA" id="ARBA00022801"/>
    </source>
</evidence>
<evidence type="ECO:0000313" key="17">
    <source>
        <dbReference type="Proteomes" id="UP000274429"/>
    </source>
</evidence>
<evidence type="ECO:0000256" key="5">
    <source>
        <dbReference type="ARBA" id="ARBA00022692"/>
    </source>
</evidence>
<dbReference type="GO" id="GO:0016298">
    <property type="term" value="F:lipase activity"/>
    <property type="evidence" value="ECO:0007669"/>
    <property type="project" value="TreeGrafter"/>
</dbReference>
<evidence type="ECO:0000256" key="1">
    <source>
        <dbReference type="ARBA" id="ARBA00001913"/>
    </source>
</evidence>
<keyword evidence="6" id="KW-0479">Metal-binding</keyword>
<reference evidence="16 17" key="2">
    <citation type="submission" date="2018-11" db="EMBL/GenBank/DDBJ databases">
        <authorList>
            <consortium name="Pathogen Informatics"/>
        </authorList>
    </citation>
    <scope>NUCLEOTIDE SEQUENCE [LARGE SCALE GENOMIC DNA]</scope>
</reference>
<evidence type="ECO:0000256" key="8">
    <source>
        <dbReference type="ARBA" id="ARBA00022837"/>
    </source>
</evidence>
<evidence type="ECO:0000256" key="2">
    <source>
        <dbReference type="ARBA" id="ARBA00004651"/>
    </source>
</evidence>
<dbReference type="EMBL" id="UYWX01010214">
    <property type="protein sequence ID" value="VDM28191.1"/>
    <property type="molecule type" value="Genomic_DNA"/>
</dbReference>
<keyword evidence="12" id="KW-0472">Membrane</keyword>
<keyword evidence="10" id="KW-1133">Transmembrane helix</keyword>
<feature type="domain" description="Fungal lipase-type" evidence="15">
    <location>
        <begin position="12"/>
        <end position="97"/>
    </location>
</feature>
<dbReference type="EC" id="3.1.1.116" evidence="14"/>
<dbReference type="InterPro" id="IPR029058">
    <property type="entry name" value="AB_hydrolase_fold"/>
</dbReference>
<comment type="cofactor">
    <cofactor evidence="1">
        <name>Ca(2+)</name>
        <dbReference type="ChEBI" id="CHEBI:29108"/>
    </cofactor>
</comment>
<dbReference type="GO" id="GO:0019369">
    <property type="term" value="P:arachidonate metabolic process"/>
    <property type="evidence" value="ECO:0007669"/>
    <property type="project" value="TreeGrafter"/>
</dbReference>
<dbReference type="GO" id="GO:0005886">
    <property type="term" value="C:plasma membrane"/>
    <property type="evidence" value="ECO:0007669"/>
    <property type="project" value="UniProtKB-SubCell"/>
</dbReference>
<evidence type="ECO:0000256" key="10">
    <source>
        <dbReference type="ARBA" id="ARBA00022989"/>
    </source>
</evidence>
<dbReference type="InterPro" id="IPR052214">
    <property type="entry name" value="DAG_Lipase-Related"/>
</dbReference>
<evidence type="ECO:0000256" key="11">
    <source>
        <dbReference type="ARBA" id="ARBA00023098"/>
    </source>
</evidence>
<comment type="subcellular location">
    <subcellularLocation>
        <location evidence="2">Cell membrane</location>
        <topology evidence="2">Multi-pass membrane protein</topology>
    </subcellularLocation>
</comment>
<dbReference type="STRING" id="6205.A0A0R3WZ35"/>
<evidence type="ECO:0000256" key="6">
    <source>
        <dbReference type="ARBA" id="ARBA00022723"/>
    </source>
</evidence>
<reference evidence="18" key="1">
    <citation type="submission" date="2017-02" db="UniProtKB">
        <authorList>
            <consortium name="WormBaseParasite"/>
        </authorList>
    </citation>
    <scope>IDENTIFICATION</scope>
</reference>
<protein>
    <recommendedName>
        <fullName evidence="14">sn-1-specific diacylglycerol lipase</fullName>
        <ecNumber evidence="14">3.1.1.116</ecNumber>
    </recommendedName>
</protein>
<evidence type="ECO:0000256" key="14">
    <source>
        <dbReference type="ARBA" id="ARBA00026104"/>
    </source>
</evidence>
<keyword evidence="11" id="KW-0443">Lipid metabolism</keyword>
<dbReference type="GO" id="GO:0046340">
    <property type="term" value="P:diacylglycerol catabolic process"/>
    <property type="evidence" value="ECO:0007669"/>
    <property type="project" value="TreeGrafter"/>
</dbReference>
<dbReference type="PANTHER" id="PTHR45792">
    <property type="entry name" value="DIACYLGLYCEROL LIPASE HOMOLOG-RELATED"/>
    <property type="match status" value="1"/>
</dbReference>
<keyword evidence="7" id="KW-0378">Hydrolase</keyword>
<keyword evidence="9" id="KW-0442">Lipid degradation</keyword>
<evidence type="ECO:0000256" key="13">
    <source>
        <dbReference type="ARBA" id="ARBA00024531"/>
    </source>
</evidence>
<accession>A0A0R3WZ35</accession>
<evidence type="ECO:0000256" key="4">
    <source>
        <dbReference type="ARBA" id="ARBA00022553"/>
    </source>
</evidence>
<dbReference type="Gene3D" id="3.40.50.1820">
    <property type="entry name" value="alpha/beta hydrolase"/>
    <property type="match status" value="1"/>
</dbReference>
<keyword evidence="17" id="KW-1185">Reference proteome</keyword>
<dbReference type="WBParaSite" id="TTAC_0000602501-mRNA-1">
    <property type="protein sequence ID" value="TTAC_0000602501-mRNA-1"/>
    <property type="gene ID" value="TTAC_0000602501"/>
</dbReference>
<keyword evidence="3" id="KW-1003">Cell membrane</keyword>